<dbReference type="PANTHER" id="PTHR47331">
    <property type="entry name" value="PHD-TYPE DOMAIN-CONTAINING PROTEIN"/>
    <property type="match status" value="1"/>
</dbReference>
<feature type="region of interest" description="Disordered" evidence="7">
    <location>
        <begin position="1"/>
        <end position="57"/>
    </location>
</feature>
<gene>
    <name evidence="9" type="ORF">HOLleu_43888</name>
</gene>
<dbReference type="Pfam" id="PF18701">
    <property type="entry name" value="DUF5641"/>
    <property type="match status" value="1"/>
</dbReference>
<dbReference type="InterPro" id="IPR040676">
    <property type="entry name" value="DUF5641"/>
</dbReference>
<dbReference type="InterPro" id="IPR001584">
    <property type="entry name" value="Integrase_cat-core"/>
</dbReference>
<evidence type="ECO:0000256" key="2">
    <source>
        <dbReference type="ARBA" id="ARBA00022695"/>
    </source>
</evidence>
<evidence type="ECO:0000256" key="3">
    <source>
        <dbReference type="ARBA" id="ARBA00022722"/>
    </source>
</evidence>
<evidence type="ECO:0000256" key="5">
    <source>
        <dbReference type="ARBA" id="ARBA00022801"/>
    </source>
</evidence>
<evidence type="ECO:0000256" key="6">
    <source>
        <dbReference type="ARBA" id="ARBA00022918"/>
    </source>
</evidence>
<name>A0A9Q1BAS8_HOLLE</name>
<dbReference type="GO" id="GO:0006508">
    <property type="term" value="P:proteolysis"/>
    <property type="evidence" value="ECO:0007669"/>
    <property type="project" value="InterPro"/>
</dbReference>
<dbReference type="InterPro" id="IPR001969">
    <property type="entry name" value="Aspartic_peptidase_AS"/>
</dbReference>
<dbReference type="GO" id="GO:0015074">
    <property type="term" value="P:DNA integration"/>
    <property type="evidence" value="ECO:0007669"/>
    <property type="project" value="InterPro"/>
</dbReference>
<feature type="domain" description="Integrase catalytic" evidence="8">
    <location>
        <begin position="320"/>
        <end position="501"/>
    </location>
</feature>
<dbReference type="EMBL" id="JAIZAY010000516">
    <property type="protein sequence ID" value="KAJ8018229.1"/>
    <property type="molecule type" value="Genomic_DNA"/>
</dbReference>
<protein>
    <recommendedName>
        <fullName evidence="8">Integrase catalytic domain-containing protein</fullName>
    </recommendedName>
</protein>
<keyword evidence="2" id="KW-0548">Nucleotidyltransferase</keyword>
<evidence type="ECO:0000313" key="10">
    <source>
        <dbReference type="Proteomes" id="UP001152320"/>
    </source>
</evidence>
<dbReference type="InterPro" id="IPR012337">
    <property type="entry name" value="RNaseH-like_sf"/>
</dbReference>
<keyword evidence="10" id="KW-1185">Reference proteome</keyword>
<dbReference type="AlphaFoldDB" id="A0A9Q1BAS8"/>
<keyword evidence="1" id="KW-0808">Transferase</keyword>
<accession>A0A9Q1BAS8</accession>
<reference evidence="9" key="1">
    <citation type="submission" date="2021-10" db="EMBL/GenBank/DDBJ databases">
        <title>Tropical sea cucumber genome reveals ecological adaptation and Cuvierian tubules defense mechanism.</title>
        <authorList>
            <person name="Chen T."/>
        </authorList>
    </citation>
    <scope>NUCLEOTIDE SEQUENCE</scope>
    <source>
        <strain evidence="9">Nanhai2018</strain>
        <tissue evidence="9">Muscle</tissue>
    </source>
</reference>
<keyword evidence="3" id="KW-0540">Nuclease</keyword>
<dbReference type="InterPro" id="IPR008737">
    <property type="entry name" value="DUF1758"/>
</dbReference>
<sequence>MCCKSKWGAKDTGINQPPTRSEAAVAKPQQSSVRSDLTPESAPFVPQVPMPSERARGPPDNAAVISPVHVSLHSKSHMYTVLQTAKVMVFGEKRAVEATLLFDSGSDRSYISSKLVQRVGPKWKSTESLSYSSFGVSVGSGETERNAYEVGLQGSKCSTGSSCILQAVEVPVICAQLSRPKVPHEFMQNLGPLQFADDYEDNRQVTIDILVGLDFYWSFVKQGMVRMSNGPVAQETHFGWVLSGSWLNKGGHQGYSASQLLCLNDIPEQALHKFWDLETVGIRIIEKPPVDNILERFSASVQFSDNRYTEALPWKSDVDRSSHPQSVKEMKTVKPHQDEEVSNPFDMKRWGTLTKAVRVVSFVLRAVHIELVDSLSVQDFLLSFRRFVARRGLPVVIYSDNAKTFVKGQTKLLELYGSECSTWKFIAPRAPWWGGWWEKLVGSVKSALKKSVARASLTRQELETVLHEIEACINSRPLTYVGTDVNDPAPLSPSHFLLGKTISCQPETGQETVTTRQDLVDRSLLCKHRADLFWERWKNDYLRNLPPAIQKFKAKNNLDIGSVVLIKEDRRPRMKWDLGVVMEMFRGCDNLVRSVRLRTPTGVIIRPIQKLCYMELNVSQKESSVEAKLAESEPLETDCLKQSLVVKPKGSAPSTGH</sequence>
<dbReference type="GO" id="GO:0004519">
    <property type="term" value="F:endonuclease activity"/>
    <property type="evidence" value="ECO:0007669"/>
    <property type="project" value="UniProtKB-KW"/>
</dbReference>
<dbReference type="SUPFAM" id="SSF53098">
    <property type="entry name" value="Ribonuclease H-like"/>
    <property type="match status" value="1"/>
</dbReference>
<dbReference type="Proteomes" id="UP001152320">
    <property type="component" value="Unassembled WGS sequence"/>
</dbReference>
<keyword evidence="6" id="KW-0695">RNA-directed DNA polymerase</keyword>
<evidence type="ECO:0000259" key="8">
    <source>
        <dbReference type="PROSITE" id="PS50994"/>
    </source>
</evidence>
<dbReference type="PANTHER" id="PTHR47331:SF1">
    <property type="entry name" value="GAG-LIKE PROTEIN"/>
    <property type="match status" value="1"/>
</dbReference>
<dbReference type="InterPro" id="IPR036397">
    <property type="entry name" value="RNaseH_sf"/>
</dbReference>
<comment type="caution">
    <text evidence="9">The sequence shown here is derived from an EMBL/GenBank/DDBJ whole genome shotgun (WGS) entry which is preliminary data.</text>
</comment>
<keyword evidence="5" id="KW-0378">Hydrolase</keyword>
<dbReference type="Gene3D" id="3.30.420.10">
    <property type="entry name" value="Ribonuclease H-like superfamily/Ribonuclease H"/>
    <property type="match status" value="1"/>
</dbReference>
<dbReference type="GO" id="GO:0004190">
    <property type="term" value="F:aspartic-type endopeptidase activity"/>
    <property type="evidence" value="ECO:0007669"/>
    <property type="project" value="InterPro"/>
</dbReference>
<organism evidence="9 10">
    <name type="scientific">Holothuria leucospilota</name>
    <name type="common">Black long sea cucumber</name>
    <name type="synonym">Mertensiothuria leucospilota</name>
    <dbReference type="NCBI Taxonomy" id="206669"/>
    <lineage>
        <taxon>Eukaryota</taxon>
        <taxon>Metazoa</taxon>
        <taxon>Echinodermata</taxon>
        <taxon>Eleutherozoa</taxon>
        <taxon>Echinozoa</taxon>
        <taxon>Holothuroidea</taxon>
        <taxon>Aspidochirotacea</taxon>
        <taxon>Aspidochirotida</taxon>
        <taxon>Holothuriidae</taxon>
        <taxon>Holothuria</taxon>
    </lineage>
</organism>
<dbReference type="GO" id="GO:0003964">
    <property type="term" value="F:RNA-directed DNA polymerase activity"/>
    <property type="evidence" value="ECO:0007669"/>
    <property type="project" value="UniProtKB-KW"/>
</dbReference>
<evidence type="ECO:0000256" key="4">
    <source>
        <dbReference type="ARBA" id="ARBA00022759"/>
    </source>
</evidence>
<dbReference type="PROSITE" id="PS00141">
    <property type="entry name" value="ASP_PROTEASE"/>
    <property type="match status" value="1"/>
</dbReference>
<evidence type="ECO:0000256" key="1">
    <source>
        <dbReference type="ARBA" id="ARBA00022679"/>
    </source>
</evidence>
<dbReference type="GO" id="GO:0003676">
    <property type="term" value="F:nucleic acid binding"/>
    <property type="evidence" value="ECO:0007669"/>
    <property type="project" value="InterPro"/>
</dbReference>
<dbReference type="PROSITE" id="PS50994">
    <property type="entry name" value="INTEGRASE"/>
    <property type="match status" value="1"/>
</dbReference>
<evidence type="ECO:0000313" key="9">
    <source>
        <dbReference type="EMBL" id="KAJ8018229.1"/>
    </source>
</evidence>
<evidence type="ECO:0000256" key="7">
    <source>
        <dbReference type="SAM" id="MobiDB-lite"/>
    </source>
</evidence>
<dbReference type="Pfam" id="PF05585">
    <property type="entry name" value="DUF1758"/>
    <property type="match status" value="1"/>
</dbReference>
<proteinExistence type="predicted"/>
<keyword evidence="4" id="KW-0255">Endonuclease</keyword>
<dbReference type="OrthoDB" id="5985848at2759"/>